<feature type="signal peptide" evidence="2">
    <location>
        <begin position="1"/>
        <end position="20"/>
    </location>
</feature>
<organism evidence="3 4">
    <name type="scientific">Diploptera punctata</name>
    <name type="common">Pacific beetle cockroach</name>
    <dbReference type="NCBI Taxonomy" id="6984"/>
    <lineage>
        <taxon>Eukaryota</taxon>
        <taxon>Metazoa</taxon>
        <taxon>Ecdysozoa</taxon>
        <taxon>Arthropoda</taxon>
        <taxon>Hexapoda</taxon>
        <taxon>Insecta</taxon>
        <taxon>Pterygota</taxon>
        <taxon>Neoptera</taxon>
        <taxon>Polyneoptera</taxon>
        <taxon>Dictyoptera</taxon>
        <taxon>Blattodea</taxon>
        <taxon>Blaberoidea</taxon>
        <taxon>Blaberidae</taxon>
        <taxon>Diplopterinae</taxon>
        <taxon>Diploptera</taxon>
    </lineage>
</organism>
<proteinExistence type="predicted"/>
<comment type="caution">
    <text evidence="3">The sequence shown here is derived from an EMBL/GenBank/DDBJ whole genome shotgun (WGS) entry which is preliminary data.</text>
</comment>
<reference evidence="3" key="2">
    <citation type="submission" date="2023-05" db="EMBL/GenBank/DDBJ databases">
        <authorList>
            <person name="Fouks B."/>
        </authorList>
    </citation>
    <scope>NUCLEOTIDE SEQUENCE</scope>
    <source>
        <strain evidence="3">Stay&amp;Tobe</strain>
        <tissue evidence="3">Testes</tissue>
    </source>
</reference>
<dbReference type="EMBL" id="JASPKZ010007457">
    <property type="protein sequence ID" value="KAJ9584151.1"/>
    <property type="molecule type" value="Genomic_DNA"/>
</dbReference>
<name>A0AAD7ZPG5_DIPPU</name>
<keyword evidence="4" id="KW-1185">Reference proteome</keyword>
<sequence length="179" mass="20872">MRSLCCLLILATFIAGSSYARERPMRRGAHSDVMNHKTRKMIGHPMEHEEEVPSIRIFYEKAQENMKFIYEEYIMLIIRKMEELIEYVKNKFAGISERSGDKPICSYSDTMKKIIETLKAFCTKFHDEFIKNIDRISEWSMKKFSSTEKPKVTTEPSEVTTEPTTEPSEVTTEPSEVPE</sequence>
<accession>A0AAD7ZPG5</accession>
<keyword evidence="2" id="KW-0732">Signal</keyword>
<feature type="compositionally biased region" description="Basic and acidic residues" evidence="1">
    <location>
        <begin position="143"/>
        <end position="152"/>
    </location>
</feature>
<evidence type="ECO:0000256" key="2">
    <source>
        <dbReference type="SAM" id="SignalP"/>
    </source>
</evidence>
<feature type="region of interest" description="Disordered" evidence="1">
    <location>
        <begin position="143"/>
        <end position="179"/>
    </location>
</feature>
<feature type="chain" id="PRO_5042053573" evidence="2">
    <location>
        <begin position="21"/>
        <end position="179"/>
    </location>
</feature>
<protein>
    <submittedName>
        <fullName evidence="3">Uncharacterized protein</fullName>
    </submittedName>
</protein>
<dbReference type="AlphaFoldDB" id="A0AAD7ZPG5"/>
<reference evidence="3" key="1">
    <citation type="journal article" date="2023" name="IScience">
        <title>Live-bearing cockroach genome reveals convergent evolutionary mechanisms linked to viviparity in insects and beyond.</title>
        <authorList>
            <person name="Fouks B."/>
            <person name="Harrison M.C."/>
            <person name="Mikhailova A.A."/>
            <person name="Marchal E."/>
            <person name="English S."/>
            <person name="Carruthers M."/>
            <person name="Jennings E.C."/>
            <person name="Chiamaka E.L."/>
            <person name="Frigard R.A."/>
            <person name="Pippel M."/>
            <person name="Attardo G.M."/>
            <person name="Benoit J.B."/>
            <person name="Bornberg-Bauer E."/>
            <person name="Tobe S.S."/>
        </authorList>
    </citation>
    <scope>NUCLEOTIDE SEQUENCE</scope>
    <source>
        <strain evidence="3">Stay&amp;Tobe</strain>
    </source>
</reference>
<evidence type="ECO:0000313" key="4">
    <source>
        <dbReference type="Proteomes" id="UP001233999"/>
    </source>
</evidence>
<evidence type="ECO:0000256" key="1">
    <source>
        <dbReference type="SAM" id="MobiDB-lite"/>
    </source>
</evidence>
<dbReference type="Proteomes" id="UP001233999">
    <property type="component" value="Unassembled WGS sequence"/>
</dbReference>
<feature type="compositionally biased region" description="Low complexity" evidence="1">
    <location>
        <begin position="153"/>
        <end position="179"/>
    </location>
</feature>
<evidence type="ECO:0000313" key="3">
    <source>
        <dbReference type="EMBL" id="KAJ9584151.1"/>
    </source>
</evidence>
<gene>
    <name evidence="3" type="ORF">L9F63_021505</name>
</gene>